<comment type="similarity">
    <text evidence="1">Belongs to the RelE toxin family.</text>
</comment>
<dbReference type="OrthoDB" id="5570653at2"/>
<dbReference type="KEGG" id="dax:FDQ92_00525"/>
<gene>
    <name evidence="2" type="ORF">FDQ92_00525</name>
</gene>
<dbReference type="PANTHER" id="PTHR35601">
    <property type="entry name" value="TOXIN RELE"/>
    <property type="match status" value="1"/>
</dbReference>
<accession>A0A4P8KZ52</accession>
<dbReference type="PANTHER" id="PTHR35601:SF1">
    <property type="entry name" value="TOXIN RELE"/>
    <property type="match status" value="1"/>
</dbReference>
<dbReference type="RefSeq" id="WP_137422786.1">
    <property type="nucleotide sequence ID" value="NZ_CP040098.1"/>
</dbReference>
<dbReference type="SUPFAM" id="SSF143011">
    <property type="entry name" value="RelE-like"/>
    <property type="match status" value="1"/>
</dbReference>
<evidence type="ECO:0000313" key="3">
    <source>
        <dbReference type="Proteomes" id="UP000298602"/>
    </source>
</evidence>
<dbReference type="InterPro" id="IPR035093">
    <property type="entry name" value="RelE/ParE_toxin_dom_sf"/>
</dbReference>
<dbReference type="EMBL" id="CP040098">
    <property type="protein sequence ID" value="QCQ20816.1"/>
    <property type="molecule type" value="Genomic_DNA"/>
</dbReference>
<organism evidence="2 3">
    <name type="scientific">Desulfoglaeba alkanexedens ALDC</name>
    <dbReference type="NCBI Taxonomy" id="980445"/>
    <lineage>
        <taxon>Bacteria</taxon>
        <taxon>Pseudomonadati</taxon>
        <taxon>Thermodesulfobacteriota</taxon>
        <taxon>Syntrophobacteria</taxon>
        <taxon>Syntrophobacterales</taxon>
        <taxon>Syntrophobacteraceae</taxon>
        <taxon>Desulfoglaeba</taxon>
    </lineage>
</organism>
<keyword evidence="3" id="KW-1185">Reference proteome</keyword>
<dbReference type="Gene3D" id="3.30.2310.20">
    <property type="entry name" value="RelE-like"/>
    <property type="match status" value="1"/>
</dbReference>
<name>A0A4P8KZ52_9BACT</name>
<sequence length="97" mass="11593">MTEFRLLISPAAHRDLKKLPPDIQKKVVYEHLPTIERDPFGVGYPLYGALKGELSYYFGRKPEYRIIYYVENEIITVNIIGSRENLYKRARKRYRKK</sequence>
<reference evidence="2 3" key="2">
    <citation type="submission" date="2019-05" db="EMBL/GenBank/DDBJ databases">
        <authorList>
            <person name="Suflita J.M."/>
            <person name="Marks C.R."/>
        </authorList>
    </citation>
    <scope>NUCLEOTIDE SEQUENCE [LARGE SCALE GENOMIC DNA]</scope>
    <source>
        <strain evidence="2 3">ALDC</strain>
    </source>
</reference>
<dbReference type="Proteomes" id="UP000298602">
    <property type="component" value="Chromosome"/>
</dbReference>
<evidence type="ECO:0000256" key="1">
    <source>
        <dbReference type="ARBA" id="ARBA00006226"/>
    </source>
</evidence>
<evidence type="ECO:0000313" key="2">
    <source>
        <dbReference type="EMBL" id="QCQ20816.1"/>
    </source>
</evidence>
<proteinExistence type="inferred from homology"/>
<protein>
    <recommendedName>
        <fullName evidence="4">Type II toxin-antitoxin system RelE/ParE family toxin</fullName>
    </recommendedName>
</protein>
<reference evidence="2 3" key="1">
    <citation type="submission" date="2019-05" db="EMBL/GenBank/DDBJ databases">
        <title>The Complete Genome Sequence of the n-alkane-degrading Desulfoglaeba alkanexedens ALDC reveals multiple alkylsuccinate synthase gene clusters.</title>
        <authorList>
            <person name="Callaghan A.V."/>
            <person name="Davidova I.A."/>
            <person name="Duncan K.E."/>
            <person name="Morris B."/>
            <person name="McInerney M.J."/>
        </authorList>
    </citation>
    <scope>NUCLEOTIDE SEQUENCE [LARGE SCALE GENOMIC DNA]</scope>
    <source>
        <strain evidence="2 3">ALDC</strain>
    </source>
</reference>
<evidence type="ECO:0008006" key="4">
    <source>
        <dbReference type="Google" id="ProtNLM"/>
    </source>
</evidence>
<dbReference type="AlphaFoldDB" id="A0A4P8KZ52"/>